<feature type="transmembrane region" description="Helical" evidence="5">
    <location>
        <begin position="342"/>
        <end position="366"/>
    </location>
</feature>
<feature type="transmembrane region" description="Helical" evidence="5">
    <location>
        <begin position="147"/>
        <end position="166"/>
    </location>
</feature>
<keyword evidence="4 5" id="KW-0472">Membrane</keyword>
<accession>A0A1I2B527</accession>
<dbReference type="AlphaFoldDB" id="A0A1I2B527"/>
<dbReference type="GO" id="GO:0016020">
    <property type="term" value="C:membrane"/>
    <property type="evidence" value="ECO:0007669"/>
    <property type="project" value="UniProtKB-SubCell"/>
</dbReference>
<dbReference type="RefSeq" id="WP_091538981.1">
    <property type="nucleotide sequence ID" value="NZ_FONY01000002.1"/>
</dbReference>
<evidence type="ECO:0000313" key="6">
    <source>
        <dbReference type="EMBL" id="SFE51302.1"/>
    </source>
</evidence>
<organism evidence="6 7">
    <name type="scientific">Thermoflexibacter ruber</name>
    <dbReference type="NCBI Taxonomy" id="1003"/>
    <lineage>
        <taxon>Bacteria</taxon>
        <taxon>Pseudomonadati</taxon>
        <taxon>Bacteroidota</taxon>
        <taxon>Cytophagia</taxon>
        <taxon>Cytophagales</taxon>
        <taxon>Thermoflexibacteraceae</taxon>
        <taxon>Thermoflexibacter</taxon>
    </lineage>
</organism>
<dbReference type="InterPro" id="IPR002293">
    <property type="entry name" value="AA/rel_permease1"/>
</dbReference>
<feature type="transmembrane region" description="Helical" evidence="5">
    <location>
        <begin position="318"/>
        <end position="336"/>
    </location>
</feature>
<dbReference type="Proteomes" id="UP000199513">
    <property type="component" value="Unassembled WGS sequence"/>
</dbReference>
<reference evidence="6 7" key="1">
    <citation type="submission" date="2016-10" db="EMBL/GenBank/DDBJ databases">
        <authorList>
            <person name="de Groot N.N."/>
        </authorList>
    </citation>
    <scope>NUCLEOTIDE SEQUENCE [LARGE SCALE GENOMIC DNA]</scope>
    <source>
        <strain>GEY</strain>
        <strain evidence="7">DSM 9560</strain>
    </source>
</reference>
<feature type="transmembrane region" description="Helical" evidence="5">
    <location>
        <begin position="265"/>
        <end position="292"/>
    </location>
</feature>
<keyword evidence="2 5" id="KW-0812">Transmembrane</keyword>
<evidence type="ECO:0000256" key="1">
    <source>
        <dbReference type="ARBA" id="ARBA00004141"/>
    </source>
</evidence>
<dbReference type="Pfam" id="PF13520">
    <property type="entry name" value="AA_permease_2"/>
    <property type="match status" value="1"/>
</dbReference>
<dbReference type="Gene3D" id="1.20.1740.10">
    <property type="entry name" value="Amino acid/polyamine transporter I"/>
    <property type="match status" value="1"/>
</dbReference>
<dbReference type="PANTHER" id="PTHR11785">
    <property type="entry name" value="AMINO ACID TRANSPORTER"/>
    <property type="match status" value="1"/>
</dbReference>
<feature type="transmembrane region" description="Helical" evidence="5">
    <location>
        <begin position="6"/>
        <end position="28"/>
    </location>
</feature>
<sequence length="426" mass="47036">MKGLRLHTAVAIVIANMVGTGVFTSLGFQVIDIQSIFTLLMLWFVGGIIALCGAFSYGELAASMPRSGGEYHFLSEIYHPAVGFLAGWVSASVGFAAPTALAAMAFGKYIKTVFPSIPEVHYAAGAVVIISFVHANSVHWGSRFHNFFTFIKITLIVVFIASAFFVPNPQPTDLIPNLESFALMVSPSFAVSLIYVSYAYTGWNAAVYITSEIAEPQKNLPKALFIGTLIVLVMYVLLNFVFLYTVPLTDLKGQLEIGFLSAKQIFGSLGAEIMSIIIALLLVSTMSAMIFVGPRITKRMGEDFKGLRLFARTNPQQIPIFSMLFQTLLTLLFIYTSSFNQVLTYASFALISVTSMTVLGVFVLRITKPHLPRPYKVWGYPFTPAIFLLLNLWTLVYVFLDRPVESMIGIGIMCLGLIFYFLSKRK</sequence>
<evidence type="ECO:0000256" key="2">
    <source>
        <dbReference type="ARBA" id="ARBA00022692"/>
    </source>
</evidence>
<evidence type="ECO:0000256" key="5">
    <source>
        <dbReference type="SAM" id="Phobius"/>
    </source>
</evidence>
<dbReference type="OrthoDB" id="9810109at2"/>
<proteinExistence type="predicted"/>
<evidence type="ECO:0000256" key="3">
    <source>
        <dbReference type="ARBA" id="ARBA00022989"/>
    </source>
</evidence>
<protein>
    <submittedName>
        <fullName evidence="6">Amino acid/polyamine/organocation transporter, APC superfamily</fullName>
    </submittedName>
</protein>
<dbReference type="EMBL" id="FONY01000002">
    <property type="protein sequence ID" value="SFE51302.1"/>
    <property type="molecule type" value="Genomic_DNA"/>
</dbReference>
<dbReference type="PANTHER" id="PTHR11785:SF512">
    <property type="entry name" value="SOBREMESA, ISOFORM B"/>
    <property type="match status" value="1"/>
</dbReference>
<feature type="transmembrane region" description="Helical" evidence="5">
    <location>
        <begin position="181"/>
        <end position="203"/>
    </location>
</feature>
<dbReference type="PIRSF" id="PIRSF006060">
    <property type="entry name" value="AA_transporter"/>
    <property type="match status" value="1"/>
</dbReference>
<feature type="transmembrane region" description="Helical" evidence="5">
    <location>
        <begin position="77"/>
        <end position="106"/>
    </location>
</feature>
<dbReference type="STRING" id="1003.SAMN04488541_1002140"/>
<dbReference type="InterPro" id="IPR050598">
    <property type="entry name" value="AminoAcid_Transporter"/>
</dbReference>
<evidence type="ECO:0000256" key="4">
    <source>
        <dbReference type="ARBA" id="ARBA00023136"/>
    </source>
</evidence>
<feature type="transmembrane region" description="Helical" evidence="5">
    <location>
        <begin position="223"/>
        <end position="245"/>
    </location>
</feature>
<gene>
    <name evidence="6" type="ORF">SAMN04488541_1002140</name>
</gene>
<keyword evidence="7" id="KW-1185">Reference proteome</keyword>
<feature type="transmembrane region" description="Helical" evidence="5">
    <location>
        <begin position="378"/>
        <end position="400"/>
    </location>
</feature>
<dbReference type="GO" id="GO:0015179">
    <property type="term" value="F:L-amino acid transmembrane transporter activity"/>
    <property type="evidence" value="ECO:0007669"/>
    <property type="project" value="TreeGrafter"/>
</dbReference>
<feature type="transmembrane region" description="Helical" evidence="5">
    <location>
        <begin position="406"/>
        <end position="423"/>
    </location>
</feature>
<feature type="transmembrane region" description="Helical" evidence="5">
    <location>
        <begin position="35"/>
        <end position="57"/>
    </location>
</feature>
<comment type="subcellular location">
    <subcellularLocation>
        <location evidence="1">Membrane</location>
        <topology evidence="1">Multi-pass membrane protein</topology>
    </subcellularLocation>
</comment>
<name>A0A1I2B527_9BACT</name>
<keyword evidence="3 5" id="KW-1133">Transmembrane helix</keyword>
<evidence type="ECO:0000313" key="7">
    <source>
        <dbReference type="Proteomes" id="UP000199513"/>
    </source>
</evidence>